<dbReference type="EC" id="2.6.1.42" evidence="5"/>
<comment type="catalytic activity">
    <reaction evidence="7">
        <text>L-isoleucine + 2-oxoglutarate = (S)-3-methyl-2-oxopentanoate + L-glutamate</text>
        <dbReference type="Rhea" id="RHEA:24801"/>
        <dbReference type="ChEBI" id="CHEBI:16810"/>
        <dbReference type="ChEBI" id="CHEBI:29985"/>
        <dbReference type="ChEBI" id="CHEBI:35146"/>
        <dbReference type="ChEBI" id="CHEBI:58045"/>
        <dbReference type="EC" id="2.6.1.42"/>
    </reaction>
</comment>
<evidence type="ECO:0000256" key="2">
    <source>
        <dbReference type="ARBA" id="ARBA00004931"/>
    </source>
</evidence>
<keyword evidence="9" id="KW-0032">Aminotransferase</keyword>
<evidence type="ECO:0000256" key="4">
    <source>
        <dbReference type="ARBA" id="ARBA00009320"/>
    </source>
</evidence>
<dbReference type="InterPro" id="IPR043131">
    <property type="entry name" value="BCAT-like_N"/>
</dbReference>
<dbReference type="PANTHER" id="PTHR42743:SF11">
    <property type="entry name" value="AMINODEOXYCHORISMATE LYASE"/>
    <property type="match status" value="1"/>
</dbReference>
<dbReference type="InterPro" id="IPR001544">
    <property type="entry name" value="Aminotrans_IV"/>
</dbReference>
<evidence type="ECO:0000256" key="5">
    <source>
        <dbReference type="ARBA" id="ARBA00013053"/>
    </source>
</evidence>
<comment type="caution">
    <text evidence="9">The sequence shown here is derived from an EMBL/GenBank/DDBJ whole genome shotgun (WGS) entry which is preliminary data.</text>
</comment>
<dbReference type="InterPro" id="IPR043132">
    <property type="entry name" value="BCAT-like_C"/>
</dbReference>
<comment type="pathway">
    <text evidence="1">Amino-acid biosynthesis; L-isoleucine biosynthesis; L-isoleucine from 2-oxobutanoate: step 4/4.</text>
</comment>
<comment type="pathway">
    <text evidence="2">Amino-acid biosynthesis; L-valine biosynthesis; L-valine from pyruvate: step 4/4.</text>
</comment>
<comment type="pathway">
    <text evidence="3">Amino-acid biosynthesis; L-leucine biosynthesis; L-leucine from 3-methyl-2-oxobutanoate: step 4/4.</text>
</comment>
<evidence type="ECO:0000256" key="7">
    <source>
        <dbReference type="ARBA" id="ARBA00048798"/>
    </source>
</evidence>
<sequence>MKVISINGQIIDEENAKISVFDRGFLYGDSVYEVTEVRNGKIGFLDEHLERLRNSALKMHMHLQFTAKELEEQIMKVATKLHKEGFQRCYIRLVVTRGEGEITLDPKAASKQNLIIIGKDLQENPKTWYQDGVEVIVSSTLRNPVKSMDPNIKSGNYLNNILAYNEAREAGYFDAIMLNQDGNVTECTTSNLWIVKDGVFKTPPIAAGLLKGITRENVIKILGENNIPFEETNITGSQLKEADECFLTSSTKYLVPIVKIDNQAIGGGRPGAKTLQVLEIFKKQQGIPL</sequence>
<accession>A0ABY0IGS0</accession>
<dbReference type="RefSeq" id="WP_114706386.1">
    <property type="nucleotide sequence ID" value="NZ_QDKL01000002.1"/>
</dbReference>
<keyword evidence="10" id="KW-1185">Reference proteome</keyword>
<proteinExistence type="inferred from homology"/>
<protein>
    <recommendedName>
        <fullName evidence="5">branched-chain-amino-acid transaminase</fullName>
        <ecNumber evidence="5">2.6.1.42</ecNumber>
    </recommendedName>
</protein>
<comment type="catalytic activity">
    <reaction evidence="8">
        <text>L-leucine + 2-oxoglutarate = 4-methyl-2-oxopentanoate + L-glutamate</text>
        <dbReference type="Rhea" id="RHEA:18321"/>
        <dbReference type="ChEBI" id="CHEBI:16810"/>
        <dbReference type="ChEBI" id="CHEBI:17865"/>
        <dbReference type="ChEBI" id="CHEBI:29985"/>
        <dbReference type="ChEBI" id="CHEBI:57427"/>
        <dbReference type="EC" id="2.6.1.42"/>
    </reaction>
</comment>
<dbReference type="EMBL" id="QDKL01000002">
    <property type="protein sequence ID" value="RZF21318.1"/>
    <property type="molecule type" value="Genomic_DNA"/>
</dbReference>
<dbReference type="Gene3D" id="3.30.470.10">
    <property type="match status" value="1"/>
</dbReference>
<organism evidence="9 10">
    <name type="scientific">Halobacteriovorax vibrionivorans</name>
    <dbReference type="NCBI Taxonomy" id="2152716"/>
    <lineage>
        <taxon>Bacteria</taxon>
        <taxon>Pseudomonadati</taxon>
        <taxon>Bdellovibrionota</taxon>
        <taxon>Bacteriovoracia</taxon>
        <taxon>Bacteriovoracales</taxon>
        <taxon>Halobacteriovoraceae</taxon>
        <taxon>Halobacteriovorax</taxon>
    </lineage>
</organism>
<dbReference type="InterPro" id="IPR050571">
    <property type="entry name" value="Class-IV_PLP-Dep_Aminotrnsfr"/>
</dbReference>
<dbReference type="Gene3D" id="3.20.10.10">
    <property type="entry name" value="D-amino Acid Aminotransferase, subunit A, domain 2"/>
    <property type="match status" value="1"/>
</dbReference>
<evidence type="ECO:0000256" key="6">
    <source>
        <dbReference type="ARBA" id="ARBA00048212"/>
    </source>
</evidence>
<dbReference type="PANTHER" id="PTHR42743">
    <property type="entry name" value="AMINO-ACID AMINOTRANSFERASE"/>
    <property type="match status" value="1"/>
</dbReference>
<evidence type="ECO:0000256" key="8">
    <source>
        <dbReference type="ARBA" id="ARBA00049229"/>
    </source>
</evidence>
<evidence type="ECO:0000313" key="9">
    <source>
        <dbReference type="EMBL" id="RZF21318.1"/>
    </source>
</evidence>
<keyword evidence="9" id="KW-0808">Transferase</keyword>
<gene>
    <name evidence="9" type="ORF">DAY19_06430</name>
</gene>
<comment type="catalytic activity">
    <reaction evidence="6">
        <text>L-valine + 2-oxoglutarate = 3-methyl-2-oxobutanoate + L-glutamate</text>
        <dbReference type="Rhea" id="RHEA:24813"/>
        <dbReference type="ChEBI" id="CHEBI:11851"/>
        <dbReference type="ChEBI" id="CHEBI:16810"/>
        <dbReference type="ChEBI" id="CHEBI:29985"/>
        <dbReference type="ChEBI" id="CHEBI:57762"/>
        <dbReference type="EC" id="2.6.1.42"/>
    </reaction>
</comment>
<dbReference type="InterPro" id="IPR036038">
    <property type="entry name" value="Aminotransferase-like"/>
</dbReference>
<dbReference type="SUPFAM" id="SSF56752">
    <property type="entry name" value="D-aminoacid aminotransferase-like PLP-dependent enzymes"/>
    <property type="match status" value="1"/>
</dbReference>
<reference evidence="10" key="1">
    <citation type="journal article" date="2019" name="Int. J. Syst. Evol. Microbiol.">
        <title>Halobacteriovorax valvorus sp. nov., a novel prokaryotic predator isolated from coastal seawater of China.</title>
        <authorList>
            <person name="Chen M.-X."/>
        </authorList>
    </citation>
    <scope>NUCLEOTIDE SEQUENCE [LARGE SCALE GENOMIC DNA]</scope>
    <source>
        <strain evidence="10">BL9</strain>
    </source>
</reference>
<comment type="similarity">
    <text evidence="4">Belongs to the class-IV pyridoxal-phosphate-dependent aminotransferase family.</text>
</comment>
<evidence type="ECO:0000256" key="1">
    <source>
        <dbReference type="ARBA" id="ARBA00004824"/>
    </source>
</evidence>
<evidence type="ECO:0000256" key="3">
    <source>
        <dbReference type="ARBA" id="ARBA00005072"/>
    </source>
</evidence>
<name>A0ABY0IGS0_9BACT</name>
<dbReference type="GO" id="GO:0008483">
    <property type="term" value="F:transaminase activity"/>
    <property type="evidence" value="ECO:0007669"/>
    <property type="project" value="UniProtKB-KW"/>
</dbReference>
<evidence type="ECO:0000313" key="10">
    <source>
        <dbReference type="Proteomes" id="UP000443582"/>
    </source>
</evidence>
<dbReference type="Pfam" id="PF01063">
    <property type="entry name" value="Aminotran_4"/>
    <property type="match status" value="1"/>
</dbReference>
<dbReference type="Proteomes" id="UP000443582">
    <property type="component" value="Unassembled WGS sequence"/>
</dbReference>